<evidence type="ECO:0000313" key="2">
    <source>
        <dbReference type="EMBL" id="RYQ92297.1"/>
    </source>
</evidence>
<dbReference type="Pfam" id="PF14244">
    <property type="entry name" value="Retrotran_gag_3"/>
    <property type="match status" value="1"/>
</dbReference>
<dbReference type="AlphaFoldDB" id="A0A444XRC2"/>
<protein>
    <recommendedName>
        <fullName evidence="1">Retrotransposon Copia-like N-terminal domain-containing protein</fullName>
    </recommendedName>
</protein>
<proteinExistence type="predicted"/>
<evidence type="ECO:0000313" key="3">
    <source>
        <dbReference type="Proteomes" id="UP000289738"/>
    </source>
</evidence>
<dbReference type="EMBL" id="SDMP01000019">
    <property type="protein sequence ID" value="RYQ92297.1"/>
    <property type="molecule type" value="Genomic_DNA"/>
</dbReference>
<sequence length="140" mass="15967">MDSQQGDLGNATPNVDLNTLSQLLLQITQLHNRLNQPSIHPSADPNNPYFLHPGESPGNHIISFRFNSQNYTTWSRSIWLVLKLKNKIPFIDGSLPRPEISDPLFTAWDRCNTFILSWLNLSLSQDILQSVIWRNDASDL</sequence>
<comment type="caution">
    <text evidence="2">The sequence shown here is derived from an EMBL/GenBank/DDBJ whole genome shotgun (WGS) entry which is preliminary data.</text>
</comment>
<dbReference type="PANTHER" id="PTHR37610">
    <property type="entry name" value="CCHC-TYPE DOMAIN-CONTAINING PROTEIN"/>
    <property type="match status" value="1"/>
</dbReference>
<dbReference type="PANTHER" id="PTHR37610:SF97">
    <property type="entry name" value="RETROTRANSPOSON GAG DOMAIN-CONTAINING PROTEIN"/>
    <property type="match status" value="1"/>
</dbReference>
<evidence type="ECO:0000259" key="1">
    <source>
        <dbReference type="Pfam" id="PF14244"/>
    </source>
</evidence>
<dbReference type="Proteomes" id="UP000289738">
    <property type="component" value="Chromosome B09"/>
</dbReference>
<feature type="domain" description="Retrotransposon Copia-like N-terminal" evidence="1">
    <location>
        <begin position="52"/>
        <end position="99"/>
    </location>
</feature>
<dbReference type="STRING" id="3818.A0A444XRC2"/>
<accession>A0A444XRC2</accession>
<reference evidence="2 3" key="1">
    <citation type="submission" date="2019-01" db="EMBL/GenBank/DDBJ databases">
        <title>Sequencing of cultivated peanut Arachis hypogaea provides insights into genome evolution and oil improvement.</title>
        <authorList>
            <person name="Chen X."/>
        </authorList>
    </citation>
    <scope>NUCLEOTIDE SEQUENCE [LARGE SCALE GENOMIC DNA]</scope>
    <source>
        <strain evidence="3">cv. Fuhuasheng</strain>
        <tissue evidence="2">Leaves</tissue>
    </source>
</reference>
<gene>
    <name evidence="2" type="ORF">Ahy_B09g098487</name>
</gene>
<dbReference type="InterPro" id="IPR029472">
    <property type="entry name" value="Copia-like_N"/>
</dbReference>
<name>A0A444XRC2_ARAHY</name>
<keyword evidence="3" id="KW-1185">Reference proteome</keyword>
<organism evidence="2 3">
    <name type="scientific">Arachis hypogaea</name>
    <name type="common">Peanut</name>
    <dbReference type="NCBI Taxonomy" id="3818"/>
    <lineage>
        <taxon>Eukaryota</taxon>
        <taxon>Viridiplantae</taxon>
        <taxon>Streptophyta</taxon>
        <taxon>Embryophyta</taxon>
        <taxon>Tracheophyta</taxon>
        <taxon>Spermatophyta</taxon>
        <taxon>Magnoliopsida</taxon>
        <taxon>eudicotyledons</taxon>
        <taxon>Gunneridae</taxon>
        <taxon>Pentapetalae</taxon>
        <taxon>rosids</taxon>
        <taxon>fabids</taxon>
        <taxon>Fabales</taxon>
        <taxon>Fabaceae</taxon>
        <taxon>Papilionoideae</taxon>
        <taxon>50 kb inversion clade</taxon>
        <taxon>dalbergioids sensu lato</taxon>
        <taxon>Dalbergieae</taxon>
        <taxon>Pterocarpus clade</taxon>
        <taxon>Arachis</taxon>
    </lineage>
</organism>